<dbReference type="PANTHER" id="PTHR36498:SF1">
    <property type="entry name" value="TATA-BINDING PROTEIN-ASSOCIATED FACTOR 172"/>
    <property type="match status" value="1"/>
</dbReference>
<dbReference type="InterPro" id="IPR038718">
    <property type="entry name" value="SNF2-like_sf"/>
</dbReference>
<dbReference type="PROSITE" id="PS51194">
    <property type="entry name" value="HELICASE_CTER"/>
    <property type="match status" value="1"/>
</dbReference>
<feature type="region of interest" description="Disordered" evidence="4">
    <location>
        <begin position="1270"/>
        <end position="1299"/>
    </location>
</feature>
<evidence type="ECO:0000259" key="5">
    <source>
        <dbReference type="PROSITE" id="PS51192"/>
    </source>
</evidence>
<dbReference type="InterPro" id="IPR014001">
    <property type="entry name" value="Helicase_ATP-bd"/>
</dbReference>
<dbReference type="InterPro" id="IPR011989">
    <property type="entry name" value="ARM-like"/>
</dbReference>
<reference evidence="7" key="1">
    <citation type="submission" date="2016-01" db="EMBL/GenBank/DDBJ databases">
        <title>Reference transcriptome for the parasite Schistocephalus solidus: insights into the molecular evolution of parasitism.</title>
        <authorList>
            <person name="Hebert F.O."/>
            <person name="Grambauer S."/>
            <person name="Barber I."/>
            <person name="Landry C.R."/>
            <person name="Aubin-Horth N."/>
        </authorList>
    </citation>
    <scope>NUCLEOTIDE SEQUENCE</scope>
</reference>
<dbReference type="Gene3D" id="3.40.50.10810">
    <property type="entry name" value="Tandem AAA-ATPase domain"/>
    <property type="match status" value="1"/>
</dbReference>
<keyword evidence="2" id="KW-0547">Nucleotide-binding</keyword>
<feature type="domain" description="Helicase C-terminal" evidence="6">
    <location>
        <begin position="1995"/>
        <end position="2143"/>
    </location>
</feature>
<dbReference type="InterPro" id="IPR049730">
    <property type="entry name" value="SNF2/RAD54-like_C"/>
</dbReference>
<dbReference type="InterPro" id="IPR027417">
    <property type="entry name" value="P-loop_NTPase"/>
</dbReference>
<dbReference type="InterPro" id="IPR000330">
    <property type="entry name" value="SNF2_N"/>
</dbReference>
<dbReference type="GO" id="GO:0003677">
    <property type="term" value="F:DNA binding"/>
    <property type="evidence" value="ECO:0007669"/>
    <property type="project" value="UniProtKB-KW"/>
</dbReference>
<dbReference type="InterPro" id="IPR022707">
    <property type="entry name" value="Mot1_central_dom"/>
</dbReference>
<evidence type="ECO:0000256" key="1">
    <source>
        <dbReference type="ARBA" id="ARBA00022801"/>
    </source>
</evidence>
<evidence type="ECO:0000259" key="6">
    <source>
        <dbReference type="PROSITE" id="PS51194"/>
    </source>
</evidence>
<protein>
    <recommendedName>
        <fullName evidence="8">TATA-binding protein-associated factor 172</fullName>
    </recommendedName>
</protein>
<evidence type="ECO:0008006" key="8">
    <source>
        <dbReference type="Google" id="ProtNLM"/>
    </source>
</evidence>
<dbReference type="SUPFAM" id="SSF48371">
    <property type="entry name" value="ARM repeat"/>
    <property type="match status" value="2"/>
</dbReference>
<evidence type="ECO:0000256" key="4">
    <source>
        <dbReference type="SAM" id="MobiDB-lite"/>
    </source>
</evidence>
<organism evidence="7">
    <name type="scientific">Schistocephalus solidus</name>
    <name type="common">Tapeworm</name>
    <dbReference type="NCBI Taxonomy" id="70667"/>
    <lineage>
        <taxon>Eukaryota</taxon>
        <taxon>Metazoa</taxon>
        <taxon>Spiralia</taxon>
        <taxon>Lophotrochozoa</taxon>
        <taxon>Platyhelminthes</taxon>
        <taxon>Cestoda</taxon>
        <taxon>Eucestoda</taxon>
        <taxon>Diphyllobothriidea</taxon>
        <taxon>Diphyllobothriidae</taxon>
        <taxon>Schistocephalus</taxon>
    </lineage>
</organism>
<dbReference type="Gene3D" id="1.25.10.10">
    <property type="entry name" value="Leucine-rich Repeat Variant"/>
    <property type="match status" value="2"/>
</dbReference>
<feature type="compositionally biased region" description="Polar residues" evidence="4">
    <location>
        <begin position="708"/>
        <end position="719"/>
    </location>
</feature>
<dbReference type="InterPro" id="IPR001650">
    <property type="entry name" value="Helicase_C-like"/>
</dbReference>
<feature type="region of interest" description="Disordered" evidence="4">
    <location>
        <begin position="135"/>
        <end position="170"/>
    </location>
</feature>
<feature type="domain" description="Helicase ATP-binding" evidence="5">
    <location>
        <begin position="1617"/>
        <end position="1784"/>
    </location>
</feature>
<evidence type="ECO:0000256" key="2">
    <source>
        <dbReference type="ARBA" id="ARBA00022806"/>
    </source>
</evidence>
<dbReference type="SUPFAM" id="SSF52540">
    <property type="entry name" value="P-loop containing nucleoside triphosphate hydrolases"/>
    <property type="match status" value="2"/>
</dbReference>
<keyword evidence="3" id="KW-0238">DNA-binding</keyword>
<proteinExistence type="predicted"/>
<keyword evidence="1" id="KW-0378">Hydrolase</keyword>
<feature type="region of interest" description="Disordered" evidence="4">
    <location>
        <begin position="701"/>
        <end position="726"/>
    </location>
</feature>
<dbReference type="CDD" id="cd18793">
    <property type="entry name" value="SF2_C_SNF"/>
    <property type="match status" value="1"/>
</dbReference>
<dbReference type="InterPro" id="IPR044972">
    <property type="entry name" value="Mot1"/>
</dbReference>
<dbReference type="GO" id="GO:0005524">
    <property type="term" value="F:ATP binding"/>
    <property type="evidence" value="ECO:0007669"/>
    <property type="project" value="InterPro"/>
</dbReference>
<dbReference type="Pfam" id="PF00176">
    <property type="entry name" value="SNF2-rel_dom"/>
    <property type="match status" value="1"/>
</dbReference>
<name>A0A0X3PRZ5_SCHSO</name>
<keyword evidence="2" id="KW-0067">ATP-binding</keyword>
<dbReference type="Pfam" id="PF00271">
    <property type="entry name" value="Helicase_C"/>
    <property type="match status" value="1"/>
</dbReference>
<sequence>MTSRLDRLFALLEHCPNATLREAAADQLGQLARKAPTEVDATLTRLHGLLRSRSWNSRIAAAEAIRAMVNHLPAWKPRPPVSLTLEVSLEVVGETAAGAGGTPTSATFLSLSALRLDRVLANGARLYSMDARELSNATTGHPGPLTHQSKAKRARKSFSQETDELSSASAKGLEIDREELNRRIGLIGDTYLSSILAEHSGTSVKDLISEEDFQMDCENSDRLSVDVMKSVKEAYANVEGAEKQKLRSEQDEIECSTDWPLNAFCVRLLADLWDLRWETRHGAASGLRELLSDKRQTKQAGKRHGATEAENDRANRVYLEDILVRVLCTLALDQFSDFICDEVVAPVRETAAQVLGVLASHLDMDQVKEVIRHLLGMMSMHEAGSAAGRTCFFSKTSWMAVHSGLLGLKYLLASRQDLCDQLLPLVCPSIVSALIGGGGSSLPGHLTVAVPAPTLSSSSSAGEDDIRAAAAAALLAISDTVACYEPDAATWESLSRLALPSQAHLTARTGFCDWLMHQLWDLLTSSHELCPATGPLLALASKLLRMGAKEPPCPIVATVSAVPVGLKEPAAEPQQEDNFVCHVRLVLRFMHHSSSSIRKSAILALQSLVSTRITQGTTIDLVSLELIFDQLFHRVILEPQVSLIQLLSQFWVRMVAVSPLPVLVSATLHHVDFWLCQTMQPTSMPFPDHLLRLPAAVGGAGTTNTAAEPSQSVAPSSQPHPTPSRVKYIGGREALTVSEAERQTAALETRLTAVALLACLCRRLCESSMSVLLGNDSSSEIDTGNQTTATPEQGTQMSLPPPPNQSGGLPVAAYLLGHLLTEVHFKDRLAMQRFLAGLLLAAWPSPAPYTCNTALRMFSPAAQPGELDAVLSSLQARLQLCLTDVTYYEEILGLFRLMQDECRRLLSLSNAAGIFADGSAPTSGGVLNIVQCQSILKVVATKLASLETPPGEVRPLATSPTSPNRDTARRNGQQSPDCAMPDLTSAFRQAELSVARCLSLQLFWSSRVELSVASAMVNLGWVLPGRLTLFIRPFMETIRAGDVSSVPSSGPVTDSNGTASVLDLPSTATSLRLQCLAADNLARLLWLEYCRETSSSTPTGRNPSKALSKVIQNLTKYISSADPVIGAGGGAVAVTVNDIVSLTVTHFNLLDTNLPTTQPQSPASTFPPVLSRSRPLTTGVNLQTSSGLPFGDSFNSLQTLLRRDGSLLTLIALIRHFLGLSPSGGQSLPRQGVEAHPVDLLADGLPTLWKLVWQEPVTLLQRLFSSYSSPNTTTTPSDHSVNGDGAAPPSVAVPTGTTLESDRPREQFRLDVQFLQRSLEVSEDQRTLTGPEEDCLCQCLCLLLALFGAFRNSGAGKEQAADELIAGLLTLTLRLLRMREARPRYAAAHALAMAVWFWPSRVLNIILLDCLPRLDVEEQSKSRICCLTEQMAAMESIYHVIEGVTSSIHEVFISNLPVDRPLTPELHGYHHLSDLQQQTDLQALRPDDRPTDLEVSAASPTSVNSAYPTDCVQSPLRVLISYVVVILTAMLHRLADPRADVRALASRIFTKLLVLLPLEESLPDCREMHPRLVIARTKGREFVQCLLHPSSIKLFSNKTYVKAELRPYQKEGVNWLLFLQKYGLNGILADDLGLGKTLQTICVLVSHHRSRRKRGGGASLVVCPATLCSHWLHEIAKFAEPRCGLHPIIYQGTLDQRQQLQSTLLDYNIVITTYDLVRNDLYFFEETFWEYLILDEGHMIKNSKSKLTCAAKRLRARHRLLLTGTPVQNRVVEIWSLFDFLMPGFLGTEASFASRFARPIASSRDPKASPEEQRAGQLALEHLHRIVLPFILRRLKEDVLQDLPPKVIQDYICNMTPLQQKLYASFARTADGQHALDLADRKCQSVGGTRPPASESSVAPVLTDSAPADVRHHGFQSMKYLLSVCNHPCLVLRANHPLLTWAQERMQIEWSVDSLEAVSLSGKLVALRQLLFDCGFGGVQRLSTFDSSNVSSSLNLQEELMSQHRALIFFQTKSMLKLVAKMLNSEFPTITYVKLDGTVPISERHGTVTRFNQDPSIDILLLTTSIGGLGLNLTGADTVIFVEHDWNPCKDLQAMDRAHRIGQQRMVNVYRLITADSIEERIMSLQVFKLHIARTVVSEENQSIADTGRIFDNLVSCSPVTGALSASFGGSGGDNAEWGDTEASQYADEFDLAAFVSRHVSQPLASEQEAAEVVAGAGED</sequence>
<dbReference type="Pfam" id="PF12054">
    <property type="entry name" value="DUF3535"/>
    <property type="match status" value="1"/>
</dbReference>
<dbReference type="GO" id="GO:0017025">
    <property type="term" value="F:TBP-class protein binding"/>
    <property type="evidence" value="ECO:0007669"/>
    <property type="project" value="InterPro"/>
</dbReference>
<dbReference type="SMART" id="SM00490">
    <property type="entry name" value="HELICc"/>
    <property type="match status" value="1"/>
</dbReference>
<dbReference type="GO" id="GO:0016887">
    <property type="term" value="F:ATP hydrolysis activity"/>
    <property type="evidence" value="ECO:0007669"/>
    <property type="project" value="InterPro"/>
</dbReference>
<evidence type="ECO:0000256" key="3">
    <source>
        <dbReference type="ARBA" id="ARBA00023125"/>
    </source>
</evidence>
<feature type="region of interest" description="Disordered" evidence="4">
    <location>
        <begin position="775"/>
        <end position="804"/>
    </location>
</feature>
<gene>
    <name evidence="7" type="ORF">TR90987</name>
</gene>
<dbReference type="SMART" id="SM00487">
    <property type="entry name" value="DEXDc"/>
    <property type="match status" value="1"/>
</dbReference>
<dbReference type="PANTHER" id="PTHR36498">
    <property type="entry name" value="TATA-BINDING PROTEIN-ASSOCIATED FACTOR 172"/>
    <property type="match status" value="1"/>
</dbReference>
<dbReference type="GO" id="GO:0004386">
    <property type="term" value="F:helicase activity"/>
    <property type="evidence" value="ECO:0007669"/>
    <property type="project" value="UniProtKB-KW"/>
</dbReference>
<feature type="compositionally biased region" description="Polar residues" evidence="4">
    <location>
        <begin position="958"/>
        <end position="976"/>
    </location>
</feature>
<dbReference type="PROSITE" id="PS51192">
    <property type="entry name" value="HELICASE_ATP_BIND_1"/>
    <property type="match status" value="1"/>
</dbReference>
<dbReference type="Gene3D" id="3.40.50.300">
    <property type="entry name" value="P-loop containing nucleotide triphosphate hydrolases"/>
    <property type="match status" value="1"/>
</dbReference>
<dbReference type="EMBL" id="GEEE01008816">
    <property type="protein sequence ID" value="JAP54409.1"/>
    <property type="molecule type" value="Transcribed_RNA"/>
</dbReference>
<dbReference type="InterPro" id="IPR016024">
    <property type="entry name" value="ARM-type_fold"/>
</dbReference>
<feature type="region of interest" description="Disordered" evidence="4">
    <location>
        <begin position="950"/>
        <end position="978"/>
    </location>
</feature>
<keyword evidence="2" id="KW-0347">Helicase</keyword>
<feature type="compositionally biased region" description="Polar residues" evidence="4">
    <location>
        <begin position="157"/>
        <end position="169"/>
    </location>
</feature>
<feature type="compositionally biased region" description="Polar residues" evidence="4">
    <location>
        <begin position="775"/>
        <end position="798"/>
    </location>
</feature>
<accession>A0A0X3PRZ5</accession>
<evidence type="ECO:0000313" key="7">
    <source>
        <dbReference type="EMBL" id="JAP54409.1"/>
    </source>
</evidence>